<dbReference type="Gene3D" id="3.40.1180.10">
    <property type="entry name" value="Decaprenyl diphosphate synthase-like"/>
    <property type="match status" value="1"/>
</dbReference>
<dbReference type="InterPro" id="IPR001441">
    <property type="entry name" value="UPP_synth-like"/>
</dbReference>
<feature type="binding site" evidence="2">
    <location>
        <position position="67"/>
    </location>
    <ligand>
        <name>substrate</name>
    </ligand>
</feature>
<evidence type="ECO:0000313" key="3">
    <source>
        <dbReference type="EMBL" id="STP08760.1"/>
    </source>
</evidence>
<organism evidence="3 4">
    <name type="scientific">Helicobacter cinaedi</name>
    <dbReference type="NCBI Taxonomy" id="213"/>
    <lineage>
        <taxon>Bacteria</taxon>
        <taxon>Pseudomonadati</taxon>
        <taxon>Campylobacterota</taxon>
        <taxon>Epsilonproteobacteria</taxon>
        <taxon>Campylobacterales</taxon>
        <taxon>Helicobacteraceae</taxon>
        <taxon>Helicobacter</taxon>
    </lineage>
</organism>
<feature type="binding site" evidence="2">
    <location>
        <position position="185"/>
    </location>
    <ligand>
        <name>substrate</name>
    </ligand>
</feature>
<comment type="cofactor">
    <cofactor evidence="2">
        <name>Mg(2+)</name>
        <dbReference type="ChEBI" id="CHEBI:18420"/>
    </cofactor>
    <text evidence="2">Binds 2 magnesium ions per subunit.</text>
</comment>
<dbReference type="CDD" id="cd00475">
    <property type="entry name" value="Cis_IPPS"/>
    <property type="match status" value="1"/>
</dbReference>
<dbReference type="EMBL" id="UGHZ01000001">
    <property type="protein sequence ID" value="STP08760.1"/>
    <property type="molecule type" value="Genomic_DNA"/>
</dbReference>
<feature type="binding site" evidence="2">
    <location>
        <begin position="191"/>
        <end position="193"/>
    </location>
    <ligand>
        <name>substrate</name>
    </ligand>
</feature>
<feature type="binding site" evidence="2">
    <location>
        <position position="21"/>
    </location>
    <ligand>
        <name>substrate</name>
    </ligand>
</feature>
<dbReference type="NCBIfam" id="TIGR00055">
    <property type="entry name" value="uppS"/>
    <property type="match status" value="1"/>
</dbReference>
<feature type="binding site" evidence="2">
    <location>
        <begin position="61"/>
        <end position="63"/>
    </location>
    <ligand>
        <name>substrate</name>
    </ligand>
</feature>
<reference evidence="3 4" key="1">
    <citation type="submission" date="2018-06" db="EMBL/GenBank/DDBJ databases">
        <authorList>
            <consortium name="Pathogen Informatics"/>
            <person name="Doyle S."/>
        </authorList>
    </citation>
    <scope>NUCLEOTIDE SEQUENCE [LARGE SCALE GENOMIC DNA]</scope>
    <source>
        <strain evidence="3 4">NCTC12221</strain>
    </source>
</reference>
<feature type="binding site" evidence="2">
    <location>
        <position position="16"/>
    </location>
    <ligand>
        <name>Mg(2+)</name>
        <dbReference type="ChEBI" id="CHEBI:18420"/>
    </ligand>
</feature>
<dbReference type="PANTHER" id="PTHR10291">
    <property type="entry name" value="DEHYDRODOLICHYL DIPHOSPHATE SYNTHASE FAMILY MEMBER"/>
    <property type="match status" value="1"/>
</dbReference>
<evidence type="ECO:0000256" key="1">
    <source>
        <dbReference type="ARBA" id="ARBA00022679"/>
    </source>
</evidence>
<dbReference type="GO" id="GO:0000287">
    <property type="term" value="F:magnesium ion binding"/>
    <property type="evidence" value="ECO:0007669"/>
    <property type="project" value="UniProtKB-UniRule"/>
</dbReference>
<sequence>MNLSNALPQHIAIIMDGNGRWAKQQGKKRTQGHKEGAKVVREITQWCANQKIPFLTLYAFSTENWKRPKMEIDYLMKLLEKYLKEERATYIKNNIRFRVIGDIDAFSTSLKNAIFELEHLTQNHTNLTQILALNYGSHNEIARTFLKLANSQAQRLSKLTAQEVTELINANLDTATLPNVDMLIRTGGEKRISNFLLWQASYAELFFTPTLWPDFTANELDSLLSEFSQRQRRFGGL</sequence>
<dbReference type="Proteomes" id="UP000255335">
    <property type="component" value="Unassembled WGS sequence"/>
</dbReference>
<comment type="similarity">
    <text evidence="2">Belongs to the UPP synthase family.</text>
</comment>
<dbReference type="Pfam" id="PF01255">
    <property type="entry name" value="Prenyltransf"/>
    <property type="match status" value="1"/>
</dbReference>
<dbReference type="EC" id="2.5.1.-" evidence="2"/>
<comment type="subunit">
    <text evidence="2">Homodimer.</text>
</comment>
<feature type="active site" description="Proton acceptor" evidence="2">
    <location>
        <position position="64"/>
    </location>
</feature>
<dbReference type="PANTHER" id="PTHR10291:SF0">
    <property type="entry name" value="DEHYDRODOLICHYL DIPHOSPHATE SYNTHASE 2"/>
    <property type="match status" value="1"/>
</dbReference>
<dbReference type="GO" id="GO:0008834">
    <property type="term" value="F:ditrans,polycis-undecaprenyl-diphosphate synthase [(2E,6E)-farnesyl-diphosphate specific] activity"/>
    <property type="evidence" value="ECO:0007669"/>
    <property type="project" value="TreeGrafter"/>
</dbReference>
<feature type="binding site" evidence="2">
    <location>
        <position position="65"/>
    </location>
    <ligand>
        <name>substrate</name>
    </ligand>
</feature>
<dbReference type="HAMAP" id="MF_01139">
    <property type="entry name" value="ISPT"/>
    <property type="match status" value="1"/>
</dbReference>
<proteinExistence type="inferred from homology"/>
<evidence type="ECO:0000313" key="4">
    <source>
        <dbReference type="Proteomes" id="UP000255335"/>
    </source>
</evidence>
<comment type="function">
    <text evidence="2">Catalyzes the condensation of isopentenyl diphosphate (IPP) with allylic pyrophosphates generating different type of terpenoids.</text>
</comment>
<feature type="binding site" evidence="2">
    <location>
        <begin position="17"/>
        <end position="20"/>
    </location>
    <ligand>
        <name>substrate</name>
    </ligand>
</feature>
<dbReference type="NCBIfam" id="NF011407">
    <property type="entry name" value="PRK14833.1"/>
    <property type="match status" value="1"/>
</dbReference>
<gene>
    <name evidence="3" type="primary">uppS</name>
    <name evidence="3" type="ORF">NCTC12221_00173</name>
</gene>
<keyword evidence="2" id="KW-0460">Magnesium</keyword>
<protein>
    <recommendedName>
        <fullName evidence="2">Isoprenyl transferase</fullName>
        <ecNumber evidence="2">2.5.1.-</ecNumber>
    </recommendedName>
</protein>
<name>A0A377JLU7_9HELI</name>
<feature type="active site" evidence="2">
    <location>
        <position position="16"/>
    </location>
</feature>
<dbReference type="InterPro" id="IPR018520">
    <property type="entry name" value="UPP_synth-like_CS"/>
</dbReference>
<dbReference type="RefSeq" id="WP_115025595.1">
    <property type="nucleotide sequence ID" value="NZ_UGHZ01000001.1"/>
</dbReference>
<dbReference type="PROSITE" id="PS01066">
    <property type="entry name" value="UPP_SYNTHASE"/>
    <property type="match status" value="1"/>
</dbReference>
<dbReference type="InterPro" id="IPR036424">
    <property type="entry name" value="UPP_synth-like_sf"/>
</dbReference>
<feature type="binding site" evidence="2">
    <location>
        <position position="204"/>
    </location>
    <ligand>
        <name>Mg(2+)</name>
        <dbReference type="ChEBI" id="CHEBI:18420"/>
    </ligand>
</feature>
<evidence type="ECO:0000256" key="2">
    <source>
        <dbReference type="HAMAP-Rule" id="MF_01139"/>
    </source>
</evidence>
<dbReference type="GO" id="GO:0005829">
    <property type="term" value="C:cytosol"/>
    <property type="evidence" value="ECO:0007669"/>
    <property type="project" value="TreeGrafter"/>
</dbReference>
<dbReference type="SUPFAM" id="SSF64005">
    <property type="entry name" value="Undecaprenyl diphosphate synthase"/>
    <property type="match status" value="1"/>
</dbReference>
<dbReference type="AlphaFoldDB" id="A0A377JLU7"/>
<accession>A0A377JLU7</accession>
<keyword evidence="2" id="KW-0479">Metal-binding</keyword>
<feature type="binding site" evidence="2">
    <location>
        <position position="33"/>
    </location>
    <ligand>
        <name>substrate</name>
    </ligand>
</feature>
<keyword evidence="1 2" id="KW-0808">Transferase</keyword>
<dbReference type="GO" id="GO:0016094">
    <property type="term" value="P:polyprenol biosynthetic process"/>
    <property type="evidence" value="ECO:0007669"/>
    <property type="project" value="TreeGrafter"/>
</dbReference>
<feature type="binding site" evidence="2">
    <location>
        <position position="29"/>
    </location>
    <ligand>
        <name>substrate</name>
    </ligand>
</feature>
<dbReference type="FunFam" id="3.40.1180.10:FF:000001">
    <property type="entry name" value="(2E,6E)-farnesyl-diphosphate-specific ditrans,polycis-undecaprenyl-diphosphate synthase"/>
    <property type="match status" value="1"/>
</dbReference>